<evidence type="ECO:0000256" key="1">
    <source>
        <dbReference type="ARBA" id="ARBA00004259"/>
    </source>
</evidence>
<dbReference type="InterPro" id="IPR015943">
    <property type="entry name" value="WD40/YVTN_repeat-like_dom_sf"/>
</dbReference>
<keyword evidence="6" id="KW-0811">Translocation</keyword>
<dbReference type="GO" id="GO:0000972">
    <property type="term" value="P:transcription-dependent tethering of RNA polymerase II gene DNA at nuclear periphery"/>
    <property type="evidence" value="ECO:0007669"/>
    <property type="project" value="TreeGrafter"/>
</dbReference>
<gene>
    <name evidence="10" type="primary">MPUL0A10940</name>
    <name evidence="10" type="ORF">METSCH_A10940</name>
</gene>
<dbReference type="Gene3D" id="1.25.40.700">
    <property type="match status" value="1"/>
</dbReference>
<keyword evidence="7" id="KW-0539">Nucleus</keyword>
<dbReference type="GO" id="GO:0017056">
    <property type="term" value="F:structural constituent of nuclear pore"/>
    <property type="evidence" value="ECO:0007669"/>
    <property type="project" value="InterPro"/>
</dbReference>
<sequence>MLKPAGLFKARKLGTESDVQLTQQSFLADSTTETGLASLAASPSTGGATELTKNDKYCVSRLPALPPVLSNDPGVGQAGFLNGYTDNATRCALAVSDSAINVWPYASTDDTPITFEFPLPQGAGSEAMPLAILTRPTPGTTLDPGLCIVHSTTGHVTFYESVQYAPALGMINSSRIETHIGILAAQGEYITLAENVEPAGIAVATSWKRVVLIVLRDYKGAAQLQTLELTKPPLRLFSGWLGGAREELDGEIVLIKVGQVSQHGSMQDIIVQDASGTFKKFQYQLSASGTPYIGRHVLLYKLLSFLEKNIDGLIPGSVLHTHFLDLWPLVADQAASTDVYVSLVAVLSSAYGIEQHRLLLLRLKINDSGVLVLSSHQLPDVGSNQLASRPRLFIPSPEKTAFVSIGNAVILSDLSVVSSRHSTSNFQYYEPKWEDVVHFKSAVQIIGFGYEDQTAAANNPALVFISAEHGVVRIERFIETSTEVTSEDTDPSDPVALLKSHILQAIFYGDSSFVEFNVDASRSLDIVNPALTAVVSEVLDSTSPYLPPNFSSTRDSFSLRLKLLKALIDYARANFADHLYVLLPVIVEALEKLEVASNVWHIADGDGADAGHVKHVLKTVIKRNDMVHGSASKDILRSFFSHNVSEILIVLTELVDDLSATPELTTVLLQLLVRTLHDAVYKNEVAYIFGNSEIPPYKLWVFESSLVVKAEEVFTQAFCTKNNSNIQESLLSRPELVQLTDSLFFIVNSAILFMQQTNDDQLHEYVKWYNRRKSDWTDALLTRGLSKEALAIAQKYHDFDSIAYVLEKEREQASPEYIFDKIDFFMNQYGYDFASKLFDYYLSHDQLQRILVDCKPYGSFLEQYFAEKPRKSNKVSWIYYLQAREFKEASNVLISLSAEKDHENQEIQEFNYSLAKLAAIAAKAEGSSTEDSSVLDEIAVEAESNLLVVRIQNKIYQTIASFVGDKQELITLDYFVNDLSNPKLREFGLKAEVGVYFERFAQQKALSKEHLVSLLTSLNPTSQFDHVFADALKVAALITNDAFFHNIASEIWKKLICVTDDWHLISATENNSDDVNKMRLRDTIFFRTVRSVQGSDEIMKVLDDVLEKAREDGMTDGDIWGDKLKQLAEECDIELWINTVRSEAK</sequence>
<evidence type="ECO:0000313" key="10">
    <source>
        <dbReference type="EMBL" id="QBM86452.1"/>
    </source>
</evidence>
<comment type="similarity">
    <text evidence="2">Belongs to the nucleoporin Nup133 family.</text>
</comment>
<dbReference type="InterPro" id="IPR014908">
    <property type="entry name" value="Nucleoporin_Nup133/Nup155_N"/>
</dbReference>
<evidence type="ECO:0000256" key="2">
    <source>
        <dbReference type="ARBA" id="ARBA00005569"/>
    </source>
</evidence>
<proteinExistence type="inferred from homology"/>
<accession>A0A4P6XGK0</accession>
<name>A0A4P6XGK0_9ASCO</name>
<feature type="domain" description="Nucleoporin Nup133/Nup155-like N-terminal" evidence="9">
    <location>
        <begin position="52"/>
        <end position="473"/>
    </location>
</feature>
<dbReference type="SUPFAM" id="SSF117289">
    <property type="entry name" value="Nucleoporin domain"/>
    <property type="match status" value="1"/>
</dbReference>
<dbReference type="InterPro" id="IPR037624">
    <property type="entry name" value="Nup133-like"/>
</dbReference>
<keyword evidence="11" id="KW-1185">Reference proteome</keyword>
<keyword evidence="3" id="KW-0813">Transport</keyword>
<evidence type="ECO:0000259" key="9">
    <source>
        <dbReference type="Pfam" id="PF08801"/>
    </source>
</evidence>
<dbReference type="EMBL" id="CP034456">
    <property type="protein sequence ID" value="QBM86452.1"/>
    <property type="molecule type" value="Genomic_DNA"/>
</dbReference>
<dbReference type="GO" id="GO:0031080">
    <property type="term" value="C:nuclear pore outer ring"/>
    <property type="evidence" value="ECO:0007669"/>
    <property type="project" value="TreeGrafter"/>
</dbReference>
<reference evidence="11" key="1">
    <citation type="submission" date="2019-03" db="EMBL/GenBank/DDBJ databases">
        <title>Snf2 controls pulcherriminic acid biosynthesis and connects pigmentation and antifungal activity of the yeast Metschnikowia pulcherrima.</title>
        <authorList>
            <person name="Gore-Lloyd D."/>
            <person name="Sumann I."/>
            <person name="Brachmann A.O."/>
            <person name="Schneeberger K."/>
            <person name="Ortiz-Merino R.A."/>
            <person name="Moreno-Beltran M."/>
            <person name="Schlaefli M."/>
            <person name="Kirner P."/>
            <person name="Santos Kron A."/>
            <person name="Wolfe K.H."/>
            <person name="Piel J."/>
            <person name="Ahrens C.H."/>
            <person name="Henk D."/>
            <person name="Freimoser F.M."/>
        </authorList>
    </citation>
    <scope>NUCLEOTIDE SEQUENCE [LARGE SCALE GENOMIC DNA]</scope>
    <source>
        <strain evidence="11">APC 1.2</strain>
    </source>
</reference>
<feature type="domain" description="Nucleoporin Nup133/Nup155-like C-terminal" evidence="8">
    <location>
        <begin position="814"/>
        <end position="964"/>
    </location>
</feature>
<evidence type="ECO:0000256" key="4">
    <source>
        <dbReference type="ARBA" id="ARBA00022816"/>
    </source>
</evidence>
<evidence type="ECO:0000256" key="5">
    <source>
        <dbReference type="ARBA" id="ARBA00022927"/>
    </source>
</evidence>
<evidence type="ECO:0000256" key="3">
    <source>
        <dbReference type="ARBA" id="ARBA00022448"/>
    </source>
</evidence>
<dbReference type="PANTHER" id="PTHR13405:SF11">
    <property type="entry name" value="NUCLEAR PORE COMPLEX PROTEIN NUP133"/>
    <property type="match status" value="1"/>
</dbReference>
<dbReference type="STRING" id="2163413.A0A4P6XGK0"/>
<dbReference type="Pfam" id="PF03177">
    <property type="entry name" value="Nucleoporin_C"/>
    <property type="match status" value="1"/>
</dbReference>
<dbReference type="InterPro" id="IPR007187">
    <property type="entry name" value="Nucleoporin_Nup133/Nup155_C"/>
</dbReference>
<protein>
    <submittedName>
        <fullName evidence="10">Pore complex protein Nup133</fullName>
    </submittedName>
</protein>
<dbReference type="Gene3D" id="2.130.10.10">
    <property type="entry name" value="YVTN repeat-like/Quinoprotein amine dehydrogenase"/>
    <property type="match status" value="1"/>
</dbReference>
<evidence type="ECO:0000259" key="8">
    <source>
        <dbReference type="Pfam" id="PF03177"/>
    </source>
</evidence>
<dbReference type="GO" id="GO:0016973">
    <property type="term" value="P:poly(A)+ mRNA export from nucleus"/>
    <property type="evidence" value="ECO:0007669"/>
    <property type="project" value="TreeGrafter"/>
</dbReference>
<keyword evidence="5" id="KW-0653">Protein transport</keyword>
<dbReference type="Proteomes" id="UP000292447">
    <property type="component" value="Chromosome I"/>
</dbReference>
<keyword evidence="4" id="KW-0509">mRNA transport</keyword>
<comment type="subcellular location">
    <subcellularLocation>
        <location evidence="1">Nucleus envelope</location>
    </subcellularLocation>
</comment>
<organism evidence="10 11">
    <name type="scientific">Metschnikowia aff. pulcherrima</name>
    <dbReference type="NCBI Taxonomy" id="2163413"/>
    <lineage>
        <taxon>Eukaryota</taxon>
        <taxon>Fungi</taxon>
        <taxon>Dikarya</taxon>
        <taxon>Ascomycota</taxon>
        <taxon>Saccharomycotina</taxon>
        <taxon>Pichiomycetes</taxon>
        <taxon>Metschnikowiaceae</taxon>
        <taxon>Metschnikowia</taxon>
    </lineage>
</organism>
<evidence type="ECO:0000256" key="6">
    <source>
        <dbReference type="ARBA" id="ARBA00023010"/>
    </source>
</evidence>
<evidence type="ECO:0000313" key="11">
    <source>
        <dbReference type="Proteomes" id="UP000292447"/>
    </source>
</evidence>
<dbReference type="AlphaFoldDB" id="A0A4P6XGK0"/>
<dbReference type="Pfam" id="PF08801">
    <property type="entry name" value="Nucleoporin_N"/>
    <property type="match status" value="1"/>
</dbReference>
<dbReference type="PANTHER" id="PTHR13405">
    <property type="entry name" value="NUCLEAR PORE COMPLEX PROTEIN NUP133"/>
    <property type="match status" value="1"/>
</dbReference>
<dbReference type="Gene3D" id="1.20.58.1380">
    <property type="match status" value="1"/>
</dbReference>
<evidence type="ECO:0000256" key="7">
    <source>
        <dbReference type="ARBA" id="ARBA00023242"/>
    </source>
</evidence>
<dbReference type="GO" id="GO:0006606">
    <property type="term" value="P:protein import into nucleus"/>
    <property type="evidence" value="ECO:0007669"/>
    <property type="project" value="TreeGrafter"/>
</dbReference>